<gene>
    <name evidence="2" type="ORF">CC1G_14575</name>
</gene>
<name>D6RMP7_COPC7</name>
<dbReference type="EMBL" id="AACS02000005">
    <property type="protein sequence ID" value="EFI27649.1"/>
    <property type="molecule type" value="Genomic_DNA"/>
</dbReference>
<reference evidence="2 3" key="1">
    <citation type="journal article" date="2010" name="Proc. Natl. Acad. Sci. U.S.A.">
        <title>Insights into evolution of multicellular fungi from the assembled chromosomes of the mushroom Coprinopsis cinerea (Coprinus cinereus).</title>
        <authorList>
            <person name="Stajich J.E."/>
            <person name="Wilke S.K."/>
            <person name="Ahren D."/>
            <person name="Au C.H."/>
            <person name="Birren B.W."/>
            <person name="Borodovsky M."/>
            <person name="Burns C."/>
            <person name="Canback B."/>
            <person name="Casselton L.A."/>
            <person name="Cheng C.K."/>
            <person name="Deng J."/>
            <person name="Dietrich F.S."/>
            <person name="Fargo D.C."/>
            <person name="Farman M.L."/>
            <person name="Gathman A.C."/>
            <person name="Goldberg J."/>
            <person name="Guigo R."/>
            <person name="Hoegger P.J."/>
            <person name="Hooker J.B."/>
            <person name="Huggins A."/>
            <person name="James T.Y."/>
            <person name="Kamada T."/>
            <person name="Kilaru S."/>
            <person name="Kodira C."/>
            <person name="Kues U."/>
            <person name="Kupfer D."/>
            <person name="Kwan H.S."/>
            <person name="Lomsadze A."/>
            <person name="Li W."/>
            <person name="Lilly W.W."/>
            <person name="Ma L.J."/>
            <person name="Mackey A.J."/>
            <person name="Manning G."/>
            <person name="Martin F."/>
            <person name="Muraguchi H."/>
            <person name="Natvig D.O."/>
            <person name="Palmerini H."/>
            <person name="Ramesh M.A."/>
            <person name="Rehmeyer C.J."/>
            <person name="Roe B.A."/>
            <person name="Shenoy N."/>
            <person name="Stanke M."/>
            <person name="Ter-Hovhannisyan V."/>
            <person name="Tunlid A."/>
            <person name="Velagapudi R."/>
            <person name="Vision T.J."/>
            <person name="Zeng Q."/>
            <person name="Zolan M.E."/>
            <person name="Pukkila P.J."/>
        </authorList>
    </citation>
    <scope>NUCLEOTIDE SEQUENCE [LARGE SCALE GENOMIC DNA]</scope>
    <source>
        <strain evidence="3">Okayama-7 / 130 / ATCC MYA-4618 / FGSC 9003</strain>
    </source>
</reference>
<feature type="region of interest" description="Disordered" evidence="1">
    <location>
        <begin position="148"/>
        <end position="167"/>
    </location>
</feature>
<dbReference type="OrthoDB" id="3229882at2759"/>
<dbReference type="HOGENOM" id="CLU_1594442_0_0_1"/>
<proteinExistence type="predicted"/>
<dbReference type="Proteomes" id="UP000001861">
    <property type="component" value="Unassembled WGS sequence"/>
</dbReference>
<dbReference type="RefSeq" id="XP_002911143.1">
    <property type="nucleotide sequence ID" value="XM_002911097.1"/>
</dbReference>
<evidence type="ECO:0000313" key="3">
    <source>
        <dbReference type="Proteomes" id="UP000001861"/>
    </source>
</evidence>
<dbReference type="VEuPathDB" id="FungiDB:CC1G_14575"/>
<keyword evidence="3" id="KW-1185">Reference proteome</keyword>
<evidence type="ECO:0000313" key="2">
    <source>
        <dbReference type="EMBL" id="EFI27649.1"/>
    </source>
</evidence>
<sequence length="167" mass="18582">MNVEYMEGVHQGEFITGSIEEVKARVPYDPDEEDEGFHGIEKEGSSKVTPPSYVDPTLTLHEEPPEWCEKTHNSFEACQKCAAIAAWKYKFNHTVDDIVLRTHFHKCRAKKAPMKDKKSNADDVQVKLMMSGAPKGCLIKEGICTPSQCQANAPPVPGVEGGEEDNY</sequence>
<dbReference type="InParanoid" id="D6RMP7"/>
<feature type="compositionally biased region" description="Basic and acidic residues" evidence="1">
    <location>
        <begin position="36"/>
        <end position="45"/>
    </location>
</feature>
<feature type="region of interest" description="Disordered" evidence="1">
    <location>
        <begin position="29"/>
        <end position="55"/>
    </location>
</feature>
<organism evidence="2 3">
    <name type="scientific">Coprinopsis cinerea (strain Okayama-7 / 130 / ATCC MYA-4618 / FGSC 9003)</name>
    <name type="common">Inky cap fungus</name>
    <name type="synonym">Hormographiella aspergillata</name>
    <dbReference type="NCBI Taxonomy" id="240176"/>
    <lineage>
        <taxon>Eukaryota</taxon>
        <taxon>Fungi</taxon>
        <taxon>Dikarya</taxon>
        <taxon>Basidiomycota</taxon>
        <taxon>Agaricomycotina</taxon>
        <taxon>Agaricomycetes</taxon>
        <taxon>Agaricomycetidae</taxon>
        <taxon>Agaricales</taxon>
        <taxon>Agaricineae</taxon>
        <taxon>Psathyrellaceae</taxon>
        <taxon>Coprinopsis</taxon>
    </lineage>
</organism>
<comment type="caution">
    <text evidence="2">The sequence shown here is derived from an EMBL/GenBank/DDBJ whole genome shotgun (WGS) entry which is preliminary data.</text>
</comment>
<dbReference type="GeneID" id="9378951"/>
<dbReference type="AlphaFoldDB" id="D6RMP7"/>
<dbReference type="KEGG" id="cci:CC1G_14575"/>
<dbReference type="STRING" id="240176.D6RMP7"/>
<accession>D6RMP7</accession>
<protein>
    <submittedName>
        <fullName evidence="2">Uncharacterized protein</fullName>
    </submittedName>
</protein>
<evidence type="ECO:0000256" key="1">
    <source>
        <dbReference type="SAM" id="MobiDB-lite"/>
    </source>
</evidence>